<dbReference type="EMBL" id="JANBPU010000005">
    <property type="protein sequence ID" value="KAJ1921376.1"/>
    <property type="molecule type" value="Genomic_DNA"/>
</dbReference>
<comment type="caution">
    <text evidence="3">The sequence shown here is derived from an EMBL/GenBank/DDBJ whole genome shotgun (WGS) entry which is preliminary data.</text>
</comment>
<dbReference type="OrthoDB" id="442921at2759"/>
<keyword evidence="4" id="KW-1185">Reference proteome</keyword>
<dbReference type="CDD" id="cd16116">
    <property type="entry name" value="Ubl_Smt3_like"/>
    <property type="match status" value="1"/>
</dbReference>
<name>A0A9W8DX11_9FUNG</name>
<protein>
    <recommendedName>
        <fullName evidence="2">Ubiquitin-like domain-containing protein</fullName>
    </recommendedName>
</protein>
<dbReference type="PANTHER" id="PTHR10562">
    <property type="entry name" value="SMALL UBIQUITIN-RELATED MODIFIER"/>
    <property type="match status" value="1"/>
</dbReference>
<proteinExistence type="predicted"/>
<feature type="domain" description="Ubiquitin-like" evidence="2">
    <location>
        <begin position="30"/>
        <end position="107"/>
    </location>
</feature>
<evidence type="ECO:0000259" key="2">
    <source>
        <dbReference type="PROSITE" id="PS50053"/>
    </source>
</evidence>
<accession>A0A9W8DX11</accession>
<dbReference type="SUPFAM" id="SSF54236">
    <property type="entry name" value="Ubiquitin-like"/>
    <property type="match status" value="1"/>
</dbReference>
<dbReference type="PROSITE" id="PS50053">
    <property type="entry name" value="UBIQUITIN_2"/>
    <property type="match status" value="1"/>
</dbReference>
<sequence length="110" mass="12513">MSDTEHNTPPKSDAPKDAQNSVKDEKPANTHINLRVISPDSQEICFKIKKHTRLEKLMNAYCDRTNRSRGSIRFLFDGDRINAGDTPEKLEMEENDAIDAMVEQVGGYYL</sequence>
<feature type="compositionally biased region" description="Basic and acidic residues" evidence="1">
    <location>
        <begin position="1"/>
        <end position="28"/>
    </location>
</feature>
<dbReference type="Proteomes" id="UP001150538">
    <property type="component" value="Unassembled WGS sequence"/>
</dbReference>
<dbReference type="AlphaFoldDB" id="A0A9W8DX11"/>
<feature type="region of interest" description="Disordered" evidence="1">
    <location>
        <begin position="1"/>
        <end position="32"/>
    </location>
</feature>
<evidence type="ECO:0000313" key="4">
    <source>
        <dbReference type="Proteomes" id="UP001150538"/>
    </source>
</evidence>
<organism evidence="3 4">
    <name type="scientific">Mycoemilia scoparia</name>
    <dbReference type="NCBI Taxonomy" id="417184"/>
    <lineage>
        <taxon>Eukaryota</taxon>
        <taxon>Fungi</taxon>
        <taxon>Fungi incertae sedis</taxon>
        <taxon>Zoopagomycota</taxon>
        <taxon>Kickxellomycotina</taxon>
        <taxon>Kickxellomycetes</taxon>
        <taxon>Kickxellales</taxon>
        <taxon>Kickxellaceae</taxon>
        <taxon>Mycoemilia</taxon>
    </lineage>
</organism>
<dbReference type="Pfam" id="PF11976">
    <property type="entry name" value="Rad60-SLD"/>
    <property type="match status" value="1"/>
</dbReference>
<dbReference type="FunFam" id="3.10.20.90:FF:000202">
    <property type="entry name" value="Small ubiquitin-related modifier I"/>
    <property type="match status" value="1"/>
</dbReference>
<evidence type="ECO:0000313" key="3">
    <source>
        <dbReference type="EMBL" id="KAJ1921376.1"/>
    </source>
</evidence>
<gene>
    <name evidence="3" type="ORF">H4219_000693</name>
</gene>
<evidence type="ECO:0000256" key="1">
    <source>
        <dbReference type="SAM" id="MobiDB-lite"/>
    </source>
</evidence>
<dbReference type="InterPro" id="IPR000626">
    <property type="entry name" value="Ubiquitin-like_dom"/>
</dbReference>
<reference evidence="3" key="1">
    <citation type="submission" date="2022-07" db="EMBL/GenBank/DDBJ databases">
        <title>Phylogenomic reconstructions and comparative analyses of Kickxellomycotina fungi.</title>
        <authorList>
            <person name="Reynolds N.K."/>
            <person name="Stajich J.E."/>
            <person name="Barry K."/>
            <person name="Grigoriev I.V."/>
            <person name="Crous P."/>
            <person name="Smith M.E."/>
        </authorList>
    </citation>
    <scope>NUCLEOTIDE SEQUENCE</scope>
    <source>
        <strain evidence="3">NBRC 100468</strain>
    </source>
</reference>
<dbReference type="InterPro" id="IPR029071">
    <property type="entry name" value="Ubiquitin-like_domsf"/>
</dbReference>
<dbReference type="InterPro" id="IPR022617">
    <property type="entry name" value="Rad60/SUMO-like_dom"/>
</dbReference>
<dbReference type="Gene3D" id="3.10.20.90">
    <property type="entry name" value="Phosphatidylinositol 3-kinase Catalytic Subunit, Chain A, domain 1"/>
    <property type="match status" value="1"/>
</dbReference>
<dbReference type="SMART" id="SM00213">
    <property type="entry name" value="UBQ"/>
    <property type="match status" value="1"/>
</dbReference>